<dbReference type="SUPFAM" id="SSF53590">
    <property type="entry name" value="Nucleoside hydrolase"/>
    <property type="match status" value="1"/>
</dbReference>
<dbReference type="Proteomes" id="UP001142400">
    <property type="component" value="Unassembled WGS sequence"/>
</dbReference>
<keyword evidence="5" id="KW-1185">Reference proteome</keyword>
<protein>
    <submittedName>
        <fullName evidence="4">Nucleoside hydrolase</fullName>
    </submittedName>
</protein>
<keyword evidence="2" id="KW-0326">Glycosidase</keyword>
<dbReference type="PANTHER" id="PTHR12304">
    <property type="entry name" value="INOSINE-URIDINE PREFERRING NUCLEOSIDE HYDROLASE"/>
    <property type="match status" value="1"/>
</dbReference>
<comment type="caution">
    <text evidence="4">The sequence shown here is derived from an EMBL/GenBank/DDBJ whole genome shotgun (WGS) entry which is preliminary data.</text>
</comment>
<dbReference type="Pfam" id="PF01156">
    <property type="entry name" value="IU_nuc_hydro"/>
    <property type="match status" value="1"/>
</dbReference>
<dbReference type="InterPro" id="IPR036452">
    <property type="entry name" value="Ribo_hydro-like"/>
</dbReference>
<sequence length="317" mass="34115">MQKILIDSDTGVDDAMGILYALADPTAEIVGITTLVGNALVQHCTQNALRLVELMDAETPVVAGAATPLIEDPMPVPFIHGPEGHGGATLAPPTRTVQAGIAASYIADQVRRHGRDLTLVAVGPLTNIAMALKLHPDAFKHCGPLIWMGGAVERSGNDTATGEANSLRDPEAAEIVMRSGLDVTMVPLDVTDFVCLTDLELKALADSGTAAGRHLAEITPLYLDFYELKFNERRCAMHSALAIAIAIDPSLVTKSYRLPISVELHGMHTRGMTVVDRRTLRGPEETWRDTDDVPTRAVYGVDGDRFLSRFMKLLSNS</sequence>
<dbReference type="CDD" id="cd02650">
    <property type="entry name" value="nuc_hydro_CaPnhB"/>
    <property type="match status" value="1"/>
</dbReference>
<evidence type="ECO:0000259" key="3">
    <source>
        <dbReference type="Pfam" id="PF01156"/>
    </source>
</evidence>
<evidence type="ECO:0000313" key="4">
    <source>
        <dbReference type="EMBL" id="MCQ8832227.1"/>
    </source>
</evidence>
<proteinExistence type="predicted"/>
<dbReference type="InterPro" id="IPR001910">
    <property type="entry name" value="Inosine/uridine_hydrolase_dom"/>
</dbReference>
<dbReference type="Gene3D" id="3.90.245.10">
    <property type="entry name" value="Ribonucleoside hydrolase-like"/>
    <property type="match status" value="1"/>
</dbReference>
<reference evidence="4" key="1">
    <citation type="submission" date="2022-06" db="EMBL/GenBank/DDBJ databases">
        <title>WGS of actinobacteria.</title>
        <authorList>
            <person name="Thawai C."/>
        </authorList>
    </citation>
    <scope>NUCLEOTIDE SEQUENCE</scope>
    <source>
        <strain evidence="4">DSM 42010</strain>
    </source>
</reference>
<dbReference type="EMBL" id="JANIIC010000030">
    <property type="protein sequence ID" value="MCQ8832227.1"/>
    <property type="molecule type" value="Genomic_DNA"/>
</dbReference>
<feature type="domain" description="Inosine/uridine-preferring nucleoside hydrolase" evidence="3">
    <location>
        <begin position="4"/>
        <end position="307"/>
    </location>
</feature>
<dbReference type="InterPro" id="IPR023186">
    <property type="entry name" value="IUNH"/>
</dbReference>
<dbReference type="AlphaFoldDB" id="A0A9X2RVF7"/>
<organism evidence="4 5">
    <name type="scientific">Streptomyces malaysiensis subsp. samsunensis</name>
    <dbReference type="NCBI Taxonomy" id="459658"/>
    <lineage>
        <taxon>Bacteria</taxon>
        <taxon>Bacillati</taxon>
        <taxon>Actinomycetota</taxon>
        <taxon>Actinomycetes</taxon>
        <taxon>Kitasatosporales</taxon>
        <taxon>Streptomycetaceae</taxon>
        <taxon>Streptomyces</taxon>
        <taxon>Streptomyces violaceusniger group</taxon>
    </lineage>
</organism>
<gene>
    <name evidence="4" type="ORF">NQU54_24995</name>
</gene>
<dbReference type="GO" id="GO:0005829">
    <property type="term" value="C:cytosol"/>
    <property type="evidence" value="ECO:0007669"/>
    <property type="project" value="TreeGrafter"/>
</dbReference>
<evidence type="ECO:0000313" key="5">
    <source>
        <dbReference type="Proteomes" id="UP001142400"/>
    </source>
</evidence>
<dbReference type="GO" id="GO:0008477">
    <property type="term" value="F:purine nucleosidase activity"/>
    <property type="evidence" value="ECO:0007669"/>
    <property type="project" value="TreeGrafter"/>
</dbReference>
<evidence type="ECO:0000256" key="2">
    <source>
        <dbReference type="ARBA" id="ARBA00023295"/>
    </source>
</evidence>
<dbReference type="GO" id="GO:0006152">
    <property type="term" value="P:purine nucleoside catabolic process"/>
    <property type="evidence" value="ECO:0007669"/>
    <property type="project" value="TreeGrafter"/>
</dbReference>
<name>A0A9X2RVF7_STRMQ</name>
<dbReference type="RefSeq" id="WP_257633076.1">
    <property type="nucleotide sequence ID" value="NZ_JANIIC010000030.1"/>
</dbReference>
<evidence type="ECO:0000256" key="1">
    <source>
        <dbReference type="ARBA" id="ARBA00022801"/>
    </source>
</evidence>
<keyword evidence="1 4" id="KW-0378">Hydrolase</keyword>
<dbReference type="PANTHER" id="PTHR12304:SF4">
    <property type="entry name" value="URIDINE NUCLEOSIDASE"/>
    <property type="match status" value="1"/>
</dbReference>
<accession>A0A9X2RVF7</accession>